<feature type="signal peptide" evidence="1">
    <location>
        <begin position="1"/>
        <end position="21"/>
    </location>
</feature>
<keyword evidence="1" id="KW-0732">Signal</keyword>
<evidence type="ECO:0000313" key="3">
    <source>
        <dbReference type="Proteomes" id="UP001597460"/>
    </source>
</evidence>
<dbReference type="SUPFAM" id="SSF56935">
    <property type="entry name" value="Porins"/>
    <property type="match status" value="1"/>
</dbReference>
<comment type="caution">
    <text evidence="2">The sequence shown here is derived from an EMBL/GenBank/DDBJ whole genome shotgun (WGS) entry which is preliminary data.</text>
</comment>
<reference evidence="3" key="1">
    <citation type="journal article" date="2019" name="Int. J. Syst. Evol. Microbiol.">
        <title>The Global Catalogue of Microorganisms (GCM) 10K type strain sequencing project: providing services to taxonomists for standard genome sequencing and annotation.</title>
        <authorList>
            <consortium name="The Broad Institute Genomics Platform"/>
            <consortium name="The Broad Institute Genome Sequencing Center for Infectious Disease"/>
            <person name="Wu L."/>
            <person name="Ma J."/>
        </authorList>
    </citation>
    <scope>NUCLEOTIDE SEQUENCE [LARGE SCALE GENOMIC DNA]</scope>
    <source>
        <strain evidence="3">KCTC 52042</strain>
    </source>
</reference>
<gene>
    <name evidence="2" type="ORF">ACFSVN_11620</name>
</gene>
<accession>A0ABW5JNL6</accession>
<dbReference type="Proteomes" id="UP001597460">
    <property type="component" value="Unassembled WGS sequence"/>
</dbReference>
<evidence type="ECO:0000256" key="1">
    <source>
        <dbReference type="SAM" id="SignalP"/>
    </source>
</evidence>
<name>A0ABW5JNL6_9BACT</name>
<feature type="chain" id="PRO_5046126469" evidence="1">
    <location>
        <begin position="22"/>
        <end position="511"/>
    </location>
</feature>
<protein>
    <submittedName>
        <fullName evidence="2">OmpP1/FadL family transporter</fullName>
    </submittedName>
</protein>
<organism evidence="2 3">
    <name type="scientific">Gracilimonas halophila</name>
    <dbReference type="NCBI Taxonomy" id="1834464"/>
    <lineage>
        <taxon>Bacteria</taxon>
        <taxon>Pseudomonadati</taxon>
        <taxon>Balneolota</taxon>
        <taxon>Balneolia</taxon>
        <taxon>Balneolales</taxon>
        <taxon>Balneolaceae</taxon>
        <taxon>Gracilimonas</taxon>
    </lineage>
</organism>
<dbReference type="EMBL" id="JBHULI010000025">
    <property type="protein sequence ID" value="MFD2533098.1"/>
    <property type="molecule type" value="Genomic_DNA"/>
</dbReference>
<keyword evidence="3" id="KW-1185">Reference proteome</keyword>
<dbReference type="Gene3D" id="2.40.160.60">
    <property type="entry name" value="Outer membrane protein transport protein (OMPP1/FadL/TodX)"/>
    <property type="match status" value="1"/>
</dbReference>
<proteinExistence type="predicted"/>
<evidence type="ECO:0000313" key="2">
    <source>
        <dbReference type="EMBL" id="MFD2533098.1"/>
    </source>
</evidence>
<sequence>MKRITLFLLTAFLLTFEAVYGQDGNSQVSYSNLALQFSEQNYNGDPATGYFPSVANLNGFGSFLANPATIGLIEDNYFSFGLVNQSVERENTYLGNSLITEDNFTNLSNIGFIYKAPTEQGSFVIGAGYNSVSDQKGITRLSARNNESTITDQFKDPSSDYNDIAFNAYAIDWGDVNETYLESIFRIGFAEYPGITQEAEVSYETNLGEYSFFFGTEFQKDLFIGISGGLTAGNYTYRRDFLEVDDQNDYNFNFIPSDVEGDSTDIDNILTHDEIDAEIYGFTLRTGLLYKLTPNLNIGLSYLIPSTLVVNEEYYSSITTELDDGSTPFESDFASEEDYEYRIKKPGQLSAGLALVDIAGFDVSISGEMIDYSNLGLDLIKGNDFNFNDEVAIREQEEELEDFMANNYKRVINYKAGIGYQVTNELKLKGGYAFFEGKSRIFEADREIYSAGISAKIAENITLDLNGQYSMWNDRSVAYSYLDFDTNETRAEVIDQDVSLLRIMAGIRFNF</sequence>
<dbReference type="RefSeq" id="WP_390302781.1">
    <property type="nucleotide sequence ID" value="NZ_JBHULI010000025.1"/>
</dbReference>